<keyword evidence="1" id="KW-0732">Signal</keyword>
<organism evidence="2 3">
    <name type="scientific">Geomonas terrae</name>
    <dbReference type="NCBI Taxonomy" id="2562681"/>
    <lineage>
        <taxon>Bacteria</taxon>
        <taxon>Pseudomonadati</taxon>
        <taxon>Thermodesulfobacteriota</taxon>
        <taxon>Desulfuromonadia</taxon>
        <taxon>Geobacterales</taxon>
        <taxon>Geobacteraceae</taxon>
        <taxon>Geomonas</taxon>
    </lineage>
</organism>
<feature type="chain" id="PRO_5020441863" evidence="1">
    <location>
        <begin position="24"/>
        <end position="153"/>
    </location>
</feature>
<dbReference type="InterPro" id="IPR011051">
    <property type="entry name" value="RmlC_Cupin_sf"/>
</dbReference>
<dbReference type="SUPFAM" id="SSF51182">
    <property type="entry name" value="RmlC-like cupins"/>
    <property type="match status" value="1"/>
</dbReference>
<accession>A0A4S1CDR4</accession>
<dbReference type="InterPro" id="IPR014710">
    <property type="entry name" value="RmlC-like_jellyroll"/>
</dbReference>
<protein>
    <submittedName>
        <fullName evidence="2">DUF4437 domain-containing protein</fullName>
    </submittedName>
</protein>
<evidence type="ECO:0000313" key="2">
    <source>
        <dbReference type="EMBL" id="TGU71567.1"/>
    </source>
</evidence>
<evidence type="ECO:0000256" key="1">
    <source>
        <dbReference type="SAM" id="SignalP"/>
    </source>
</evidence>
<sequence>MKRMMLLLVVIFFSLAGSGAAHEKKMAQSAVKTIIVVPNDIQWQAGPPAMPGAQMAVLEGDLSKPGFFVARLKLPAGARIAPHFHDNVERVTVISGTIKLAMGATQENPVLLPAGSYFSIKPKTVHNAWVEEETVVQISTRGPWTMHAVKGSK</sequence>
<dbReference type="AlphaFoldDB" id="A0A4S1CDR4"/>
<dbReference type="Pfam" id="PF14499">
    <property type="entry name" value="DUF4437"/>
    <property type="match status" value="1"/>
</dbReference>
<feature type="signal peptide" evidence="1">
    <location>
        <begin position="1"/>
        <end position="23"/>
    </location>
</feature>
<reference evidence="2 3" key="1">
    <citation type="submission" date="2019-04" db="EMBL/GenBank/DDBJ databases">
        <title>Geobacter oryzae sp. nov., ferric-reducing bacteria isolated from paddy soil.</title>
        <authorList>
            <person name="Xu Z."/>
            <person name="Masuda Y."/>
            <person name="Itoh H."/>
            <person name="Senoo K."/>
        </authorList>
    </citation>
    <scope>NUCLEOTIDE SEQUENCE [LARGE SCALE GENOMIC DNA]</scope>
    <source>
        <strain evidence="2 3">Red111</strain>
    </source>
</reference>
<gene>
    <name evidence="2" type="ORF">E4633_14745</name>
</gene>
<dbReference type="RefSeq" id="WP_135871274.1">
    <property type="nucleotide sequence ID" value="NZ_SRSC01000003.1"/>
</dbReference>
<dbReference type="InterPro" id="IPR028013">
    <property type="entry name" value="DUF4437"/>
</dbReference>
<keyword evidence="3" id="KW-1185">Reference proteome</keyword>
<dbReference type="Proteomes" id="UP000306416">
    <property type="component" value="Unassembled WGS sequence"/>
</dbReference>
<dbReference type="Gene3D" id="2.60.120.10">
    <property type="entry name" value="Jelly Rolls"/>
    <property type="match status" value="1"/>
</dbReference>
<dbReference type="EMBL" id="SRSC01000003">
    <property type="protein sequence ID" value="TGU71567.1"/>
    <property type="molecule type" value="Genomic_DNA"/>
</dbReference>
<evidence type="ECO:0000313" key="3">
    <source>
        <dbReference type="Proteomes" id="UP000306416"/>
    </source>
</evidence>
<name>A0A4S1CDR4_9BACT</name>
<dbReference type="CDD" id="cd06989">
    <property type="entry name" value="cupin_DRT102"/>
    <property type="match status" value="1"/>
</dbReference>
<comment type="caution">
    <text evidence="2">The sequence shown here is derived from an EMBL/GenBank/DDBJ whole genome shotgun (WGS) entry which is preliminary data.</text>
</comment>
<proteinExistence type="predicted"/>